<proteinExistence type="predicted"/>
<dbReference type="Proteomes" id="UP001519287">
    <property type="component" value="Unassembled WGS sequence"/>
</dbReference>
<sequence length="38" mass="4342">MSKIDLRGYIAPFDVRIPKTNEPEKEIDTVVQPDLSII</sequence>
<evidence type="ECO:0000313" key="1">
    <source>
        <dbReference type="EMBL" id="MBP1996005.1"/>
    </source>
</evidence>
<accession>A0ABS4J837</accession>
<dbReference type="EMBL" id="JAGGLB010000042">
    <property type="protein sequence ID" value="MBP1996005.1"/>
    <property type="molecule type" value="Genomic_DNA"/>
</dbReference>
<reference evidence="1 2" key="1">
    <citation type="submission" date="2021-03" db="EMBL/GenBank/DDBJ databases">
        <title>Genomic Encyclopedia of Type Strains, Phase IV (KMG-IV): sequencing the most valuable type-strain genomes for metagenomic binning, comparative biology and taxonomic classification.</title>
        <authorList>
            <person name="Goeker M."/>
        </authorList>
    </citation>
    <scope>NUCLEOTIDE SEQUENCE [LARGE SCALE GENOMIC DNA]</scope>
    <source>
        <strain evidence="1 2">DSM 26048</strain>
    </source>
</reference>
<protein>
    <submittedName>
        <fullName evidence="1">Uncharacterized protein</fullName>
    </submittedName>
</protein>
<gene>
    <name evidence="1" type="ORF">J2Z66_007649</name>
</gene>
<comment type="caution">
    <text evidence="1">The sequence shown here is derived from an EMBL/GenBank/DDBJ whole genome shotgun (WGS) entry which is preliminary data.</text>
</comment>
<evidence type="ECO:0000313" key="2">
    <source>
        <dbReference type="Proteomes" id="UP001519287"/>
    </source>
</evidence>
<keyword evidence="2" id="KW-1185">Reference proteome</keyword>
<organism evidence="1 2">
    <name type="scientific">Paenibacillus eucommiae</name>
    <dbReference type="NCBI Taxonomy" id="1355755"/>
    <lineage>
        <taxon>Bacteria</taxon>
        <taxon>Bacillati</taxon>
        <taxon>Bacillota</taxon>
        <taxon>Bacilli</taxon>
        <taxon>Bacillales</taxon>
        <taxon>Paenibacillaceae</taxon>
        <taxon>Paenibacillus</taxon>
    </lineage>
</organism>
<name>A0ABS4J837_9BACL</name>